<feature type="chain" id="PRO_5012308281" description="CULT domain-containing protein" evidence="1">
    <location>
        <begin position="29"/>
        <end position="174"/>
    </location>
</feature>
<keyword evidence="4" id="KW-1185">Reference proteome</keyword>
<protein>
    <recommendedName>
        <fullName evidence="2">CULT domain-containing protein</fullName>
    </recommendedName>
</protein>
<dbReference type="Proteomes" id="UP000215335">
    <property type="component" value="Unassembled WGS sequence"/>
</dbReference>
<gene>
    <name evidence="3" type="ORF">TSAR_004376</name>
</gene>
<dbReference type="EMBL" id="NNAY01002773">
    <property type="protein sequence ID" value="OXU20587.1"/>
    <property type="molecule type" value="Genomic_DNA"/>
</dbReference>
<evidence type="ECO:0000256" key="1">
    <source>
        <dbReference type="SAM" id="SignalP"/>
    </source>
</evidence>
<comment type="caution">
    <text evidence="3">The sequence shown here is derived from an EMBL/GenBank/DDBJ whole genome shotgun (WGS) entry which is preliminary data.</text>
</comment>
<evidence type="ECO:0000259" key="2">
    <source>
        <dbReference type="PROSITE" id="PS51788"/>
    </source>
</evidence>
<feature type="domain" description="CULT" evidence="2">
    <location>
        <begin position="33"/>
        <end position="160"/>
    </location>
</feature>
<dbReference type="PROSITE" id="PS00028">
    <property type="entry name" value="ZINC_FINGER_C2H2_1"/>
    <property type="match status" value="1"/>
</dbReference>
<organism evidence="3 4">
    <name type="scientific">Trichomalopsis sarcophagae</name>
    <dbReference type="NCBI Taxonomy" id="543379"/>
    <lineage>
        <taxon>Eukaryota</taxon>
        <taxon>Metazoa</taxon>
        <taxon>Ecdysozoa</taxon>
        <taxon>Arthropoda</taxon>
        <taxon>Hexapoda</taxon>
        <taxon>Insecta</taxon>
        <taxon>Pterygota</taxon>
        <taxon>Neoptera</taxon>
        <taxon>Endopterygota</taxon>
        <taxon>Hymenoptera</taxon>
        <taxon>Apocrita</taxon>
        <taxon>Proctotrupomorpha</taxon>
        <taxon>Chalcidoidea</taxon>
        <taxon>Pteromalidae</taxon>
        <taxon>Pteromalinae</taxon>
        <taxon>Trichomalopsis</taxon>
    </lineage>
</organism>
<dbReference type="STRING" id="543379.A0A232EQJ0"/>
<dbReference type="InterPro" id="IPR034750">
    <property type="entry name" value="CULT"/>
</dbReference>
<proteinExistence type="predicted"/>
<sequence length="174" mass="19941">MASRNYLDFQYFSLLIFVFLATINCTRSHDEGEDYILCRLCGADLADAKSIVNHLSPHAFVIVNQTLFQRKGVEVQLLKNPLGIKFQSITLSNSKCAPVHNWQQDFSWYPGYAWKPCICNHCRVHHGWLFEPIETVNLSTKLPSKKGFFVLKLNSLLSENFADSLIVVPKSYRN</sequence>
<accession>A0A232EQJ0</accession>
<evidence type="ECO:0000313" key="3">
    <source>
        <dbReference type="EMBL" id="OXU20587.1"/>
    </source>
</evidence>
<dbReference type="AlphaFoldDB" id="A0A232EQJ0"/>
<feature type="signal peptide" evidence="1">
    <location>
        <begin position="1"/>
        <end position="28"/>
    </location>
</feature>
<dbReference type="Gene3D" id="2.170.150.20">
    <property type="entry name" value="Peptide methionine sulfoxide reductase"/>
    <property type="match status" value="1"/>
</dbReference>
<reference evidence="3 4" key="1">
    <citation type="journal article" date="2017" name="Curr. Biol.">
        <title>The Evolution of Venom by Co-option of Single-Copy Genes.</title>
        <authorList>
            <person name="Martinson E.O."/>
            <person name="Mrinalini"/>
            <person name="Kelkar Y.D."/>
            <person name="Chang C.H."/>
            <person name="Werren J.H."/>
        </authorList>
    </citation>
    <scope>NUCLEOTIDE SEQUENCE [LARGE SCALE GENOMIC DNA]</scope>
    <source>
        <strain evidence="3 4">Alberta</strain>
        <tissue evidence="3">Whole body</tissue>
    </source>
</reference>
<keyword evidence="1" id="KW-0732">Signal</keyword>
<dbReference type="OrthoDB" id="5778218at2759"/>
<name>A0A232EQJ0_9HYME</name>
<dbReference type="CDD" id="cd15777">
    <property type="entry name" value="CRBN_C_like"/>
    <property type="match status" value="1"/>
</dbReference>
<dbReference type="InterPro" id="IPR013087">
    <property type="entry name" value="Znf_C2H2_type"/>
</dbReference>
<evidence type="ECO:0000313" key="4">
    <source>
        <dbReference type="Proteomes" id="UP000215335"/>
    </source>
</evidence>
<dbReference type="PROSITE" id="PS51788">
    <property type="entry name" value="CULT"/>
    <property type="match status" value="1"/>
</dbReference>